<dbReference type="GO" id="GO:0005524">
    <property type="term" value="F:ATP binding"/>
    <property type="evidence" value="ECO:0007669"/>
    <property type="project" value="UniProtKB-KW"/>
</dbReference>
<evidence type="ECO:0000256" key="7">
    <source>
        <dbReference type="ARBA" id="ARBA00022840"/>
    </source>
</evidence>
<keyword evidence="6" id="KW-0418">Kinase</keyword>
<gene>
    <name evidence="9" type="ORF">F7D09_2023</name>
</gene>
<dbReference type="InterPro" id="IPR000600">
    <property type="entry name" value="ROK"/>
</dbReference>
<dbReference type="InterPro" id="IPR004654">
    <property type="entry name" value="ROK_glcA"/>
</dbReference>
<dbReference type="GO" id="GO:0006096">
    <property type="term" value="P:glycolytic process"/>
    <property type="evidence" value="ECO:0007669"/>
    <property type="project" value="InterPro"/>
</dbReference>
<dbReference type="EC" id="2.7.1.2" evidence="2"/>
<evidence type="ECO:0000256" key="4">
    <source>
        <dbReference type="ARBA" id="ARBA00022679"/>
    </source>
</evidence>
<evidence type="ECO:0000256" key="3">
    <source>
        <dbReference type="ARBA" id="ARBA00014701"/>
    </source>
</evidence>
<keyword evidence="7" id="KW-0067">ATP-binding</keyword>
<dbReference type="PROSITE" id="PS01125">
    <property type="entry name" value="ROK"/>
    <property type="match status" value="1"/>
</dbReference>
<protein>
    <recommendedName>
        <fullName evidence="3">Glucokinase</fullName>
        <ecNumber evidence="2">2.7.1.2</ecNumber>
    </recommendedName>
    <alternativeName>
        <fullName evidence="8">Glucose kinase</fullName>
    </alternativeName>
</protein>
<sequence>METLGIDIGGTKIAGGICDEKGNIRCLQRVPTPEDAADINAAVADIYRRCKGEGDIRAIGISAAGNIASDRRTVSFAANLPAWHQYPLADAIEDLVGDGVKVIVENDANAAGWGEYRFGAGRGTHNMVMITVGTGVGGAIIVNDRLVRGGFGMAGEIGHIVMVPDGEACGCGLFGCAEQYASGSALERFAWSAARRQPNQSEHLLEACEYDRSKLIGPMVRDAAQQGDPTANEAFNLLGEWLGRLMANLSAVLDPEAFVIGGGVAEVGGMLLDPARAAFSRYLQASMYRQHPSILEARAGGKAGIIGAADLARDIDLARVD</sequence>
<comment type="caution">
    <text evidence="9">The sequence shown here is derived from an EMBL/GenBank/DDBJ whole genome shotgun (WGS) entry which is preliminary data.</text>
</comment>
<dbReference type="Gene3D" id="3.30.420.40">
    <property type="match status" value="2"/>
</dbReference>
<dbReference type="PANTHER" id="PTHR18964:SF173">
    <property type="entry name" value="GLUCOKINASE"/>
    <property type="match status" value="1"/>
</dbReference>
<dbReference type="RefSeq" id="WP_152235423.1">
    <property type="nucleotide sequence ID" value="NZ_JBHSKZ010000054.1"/>
</dbReference>
<name>A0A6I1GBJ3_9BIFI</name>
<evidence type="ECO:0000256" key="2">
    <source>
        <dbReference type="ARBA" id="ARBA00012323"/>
    </source>
</evidence>
<dbReference type="SUPFAM" id="SSF53067">
    <property type="entry name" value="Actin-like ATPase domain"/>
    <property type="match status" value="1"/>
</dbReference>
<dbReference type="AlphaFoldDB" id="A0A6I1GBJ3"/>
<dbReference type="NCBIfam" id="TIGR00744">
    <property type="entry name" value="ROK_glcA_fam"/>
    <property type="match status" value="1"/>
</dbReference>
<dbReference type="InterPro" id="IPR049874">
    <property type="entry name" value="ROK_cs"/>
</dbReference>
<evidence type="ECO:0000256" key="5">
    <source>
        <dbReference type="ARBA" id="ARBA00022741"/>
    </source>
</evidence>
<dbReference type="GO" id="GO:0004340">
    <property type="term" value="F:glucokinase activity"/>
    <property type="evidence" value="ECO:0007669"/>
    <property type="project" value="UniProtKB-EC"/>
</dbReference>
<reference evidence="9 10" key="1">
    <citation type="submission" date="2019-09" db="EMBL/GenBank/DDBJ databases">
        <title>Characterization of the phylogenetic diversity of two novel species belonging to the genus Bifidobacterium: Bifidobacterium cebidarum sp. nov. and Bifidobacterium leontopitheci sp. nov.</title>
        <authorList>
            <person name="Lugli G.A."/>
            <person name="Duranti S."/>
            <person name="Milani C."/>
            <person name="Turroni F."/>
            <person name="Ventura M."/>
        </authorList>
    </citation>
    <scope>NUCLEOTIDE SEQUENCE [LARGE SCALE GENOMIC DNA]</scope>
    <source>
        <strain evidence="9 10">LMG 31471</strain>
    </source>
</reference>
<comment type="similarity">
    <text evidence="1">Belongs to the ROK (NagC/XylR) family.</text>
</comment>
<dbReference type="InterPro" id="IPR043129">
    <property type="entry name" value="ATPase_NBD"/>
</dbReference>
<evidence type="ECO:0000256" key="8">
    <source>
        <dbReference type="ARBA" id="ARBA00032386"/>
    </source>
</evidence>
<dbReference type="PANTHER" id="PTHR18964">
    <property type="entry name" value="ROK (REPRESSOR, ORF, KINASE) FAMILY"/>
    <property type="match status" value="1"/>
</dbReference>
<evidence type="ECO:0000256" key="6">
    <source>
        <dbReference type="ARBA" id="ARBA00022777"/>
    </source>
</evidence>
<dbReference type="Proteomes" id="UP000441772">
    <property type="component" value="Unassembled WGS sequence"/>
</dbReference>
<dbReference type="EMBL" id="WBVT01000053">
    <property type="protein sequence ID" value="KAB7789014.1"/>
    <property type="molecule type" value="Genomic_DNA"/>
</dbReference>
<keyword evidence="10" id="KW-1185">Reference proteome</keyword>
<dbReference type="GO" id="GO:0005737">
    <property type="term" value="C:cytoplasm"/>
    <property type="evidence" value="ECO:0007669"/>
    <property type="project" value="InterPro"/>
</dbReference>
<evidence type="ECO:0000313" key="9">
    <source>
        <dbReference type="EMBL" id="KAB7789014.1"/>
    </source>
</evidence>
<dbReference type="Pfam" id="PF00480">
    <property type="entry name" value="ROK"/>
    <property type="match status" value="1"/>
</dbReference>
<keyword evidence="4" id="KW-0808">Transferase</keyword>
<proteinExistence type="inferred from homology"/>
<accession>A0A6I1GBJ3</accession>
<keyword evidence="5" id="KW-0547">Nucleotide-binding</keyword>
<evidence type="ECO:0000313" key="10">
    <source>
        <dbReference type="Proteomes" id="UP000441772"/>
    </source>
</evidence>
<organism evidence="9 10">
    <name type="scientific">Bifidobacterium leontopitheci</name>
    <dbReference type="NCBI Taxonomy" id="2650774"/>
    <lineage>
        <taxon>Bacteria</taxon>
        <taxon>Bacillati</taxon>
        <taxon>Actinomycetota</taxon>
        <taxon>Actinomycetes</taxon>
        <taxon>Bifidobacteriales</taxon>
        <taxon>Bifidobacteriaceae</taxon>
        <taxon>Bifidobacterium</taxon>
    </lineage>
</organism>
<evidence type="ECO:0000256" key="1">
    <source>
        <dbReference type="ARBA" id="ARBA00006479"/>
    </source>
</evidence>